<dbReference type="OrthoDB" id="9816541at2"/>
<protein>
    <recommendedName>
        <fullName evidence="5">Trehalose operon repressor</fullName>
    </recommendedName>
</protein>
<comment type="caution">
    <text evidence="7">The sequence shown here is derived from an EMBL/GenBank/DDBJ whole genome shotgun (WGS) entry which is preliminary data.</text>
</comment>
<dbReference type="PANTHER" id="PTHR44846">
    <property type="entry name" value="MANNOSYL-D-GLYCERATE TRANSPORT/METABOLISM SYSTEM REPRESSOR MNGR-RELATED"/>
    <property type="match status" value="1"/>
</dbReference>
<keyword evidence="8" id="KW-1185">Reference proteome</keyword>
<evidence type="ECO:0000256" key="1">
    <source>
        <dbReference type="ARBA" id="ARBA00022491"/>
    </source>
</evidence>
<dbReference type="FunFam" id="3.40.1410.10:FF:000008">
    <property type="entry name" value="Transcriptional regulator, GntR family"/>
    <property type="match status" value="1"/>
</dbReference>
<evidence type="ECO:0000256" key="4">
    <source>
        <dbReference type="ARBA" id="ARBA00023163"/>
    </source>
</evidence>
<dbReference type="InterPro" id="IPR012770">
    <property type="entry name" value="TreR"/>
</dbReference>
<organism evidence="7 8">
    <name type="scientific">Paraliobacillus quinghaiensis</name>
    <dbReference type="NCBI Taxonomy" id="470815"/>
    <lineage>
        <taxon>Bacteria</taxon>
        <taxon>Bacillati</taxon>
        <taxon>Bacillota</taxon>
        <taxon>Bacilli</taxon>
        <taxon>Bacillales</taxon>
        <taxon>Bacillaceae</taxon>
        <taxon>Paraliobacillus</taxon>
    </lineage>
</organism>
<dbReference type="CDD" id="cd07377">
    <property type="entry name" value="WHTH_GntR"/>
    <property type="match status" value="1"/>
</dbReference>
<dbReference type="PANTHER" id="PTHR44846:SF12">
    <property type="entry name" value="HTH-TYPE TRANSCRIPTIONAL REGULATOR TRER"/>
    <property type="match status" value="1"/>
</dbReference>
<dbReference type="GO" id="GO:0003677">
    <property type="term" value="F:DNA binding"/>
    <property type="evidence" value="ECO:0007669"/>
    <property type="project" value="UniProtKB-UniRule"/>
</dbReference>
<reference evidence="7" key="1">
    <citation type="journal article" date="2014" name="Int. J. Syst. Evol. Microbiol.">
        <title>Complete genome sequence of Corynebacterium casei LMG S-19264T (=DSM 44701T), isolated from a smear-ripened cheese.</title>
        <authorList>
            <consortium name="US DOE Joint Genome Institute (JGI-PGF)"/>
            <person name="Walter F."/>
            <person name="Albersmeier A."/>
            <person name="Kalinowski J."/>
            <person name="Ruckert C."/>
        </authorList>
    </citation>
    <scope>NUCLEOTIDE SEQUENCE</scope>
    <source>
        <strain evidence="7">CGMCC 1.6333</strain>
    </source>
</reference>
<dbReference type="SUPFAM" id="SSF46785">
    <property type="entry name" value="Winged helix' DNA-binding domain"/>
    <property type="match status" value="1"/>
</dbReference>
<dbReference type="AlphaFoldDB" id="A0A917WSF2"/>
<evidence type="ECO:0000256" key="3">
    <source>
        <dbReference type="ARBA" id="ARBA00023125"/>
    </source>
</evidence>
<dbReference type="Proteomes" id="UP000618460">
    <property type="component" value="Unassembled WGS sequence"/>
</dbReference>
<dbReference type="Gene3D" id="1.10.10.10">
    <property type="entry name" value="Winged helix-like DNA-binding domain superfamily/Winged helix DNA-binding domain"/>
    <property type="match status" value="1"/>
</dbReference>
<dbReference type="InterPro" id="IPR036388">
    <property type="entry name" value="WH-like_DNA-bd_sf"/>
</dbReference>
<dbReference type="NCBIfam" id="TIGR02404">
    <property type="entry name" value="trehalos_R_Bsub"/>
    <property type="match status" value="1"/>
</dbReference>
<reference evidence="7" key="2">
    <citation type="submission" date="2020-09" db="EMBL/GenBank/DDBJ databases">
        <authorList>
            <person name="Sun Q."/>
            <person name="Zhou Y."/>
        </authorList>
    </citation>
    <scope>NUCLEOTIDE SEQUENCE</scope>
    <source>
        <strain evidence="7">CGMCC 1.6333</strain>
    </source>
</reference>
<accession>A0A917WSF2</accession>
<dbReference type="GO" id="GO:0003700">
    <property type="term" value="F:DNA-binding transcription factor activity"/>
    <property type="evidence" value="ECO:0007669"/>
    <property type="project" value="UniProtKB-UniRule"/>
</dbReference>
<dbReference type="Pfam" id="PF00392">
    <property type="entry name" value="GntR"/>
    <property type="match status" value="1"/>
</dbReference>
<proteinExistence type="predicted"/>
<dbReference type="InterPro" id="IPR036390">
    <property type="entry name" value="WH_DNA-bd_sf"/>
</dbReference>
<gene>
    <name evidence="7" type="primary">treR</name>
    <name evidence="7" type="ORF">GCM10011351_11750</name>
</gene>
<dbReference type="InterPro" id="IPR000524">
    <property type="entry name" value="Tscrpt_reg_HTH_GntR"/>
</dbReference>
<dbReference type="InterPro" id="IPR011663">
    <property type="entry name" value="UTRA"/>
</dbReference>
<keyword evidence="2" id="KW-0805">Transcription regulation</keyword>
<keyword evidence="4" id="KW-0804">Transcription</keyword>
<keyword evidence="1" id="KW-0678">Repressor</keyword>
<evidence type="ECO:0000313" key="8">
    <source>
        <dbReference type="Proteomes" id="UP000618460"/>
    </source>
</evidence>
<dbReference type="EMBL" id="BMLG01000004">
    <property type="protein sequence ID" value="GGM27540.1"/>
    <property type="molecule type" value="Genomic_DNA"/>
</dbReference>
<dbReference type="PRINTS" id="PR00035">
    <property type="entry name" value="HTHGNTR"/>
</dbReference>
<sequence>MINKKYLVIYNEIAKQIDEKLWEPDQLLPSEHELKEQYNTSRETIRKALNLLSQNGYIQKVRGKGSVVIPRNKYDFPVSGLVSFKELAEKMNNQTKTIVHDVSLIKPNSYLKQQLQLNSKDQVWQVIRVRDLDGGKVILDKDFFNERYVPFLSKEICQDSIYAYLEGEMNLSISFAKKEITVDEPTEEDQQLLDLDGFHNVVVIKNYVYLDDASLFQYTESRHRPDRFRFVDFARRQQ</sequence>
<dbReference type="SUPFAM" id="SSF64288">
    <property type="entry name" value="Chorismate lyase-like"/>
    <property type="match status" value="1"/>
</dbReference>
<evidence type="ECO:0000259" key="6">
    <source>
        <dbReference type="PROSITE" id="PS50949"/>
    </source>
</evidence>
<evidence type="ECO:0000313" key="7">
    <source>
        <dbReference type="EMBL" id="GGM27540.1"/>
    </source>
</evidence>
<dbReference type="PROSITE" id="PS50949">
    <property type="entry name" value="HTH_GNTR"/>
    <property type="match status" value="1"/>
</dbReference>
<feature type="domain" description="HTH gntR-type" evidence="6">
    <location>
        <begin position="3"/>
        <end position="71"/>
    </location>
</feature>
<keyword evidence="3" id="KW-0238">DNA-binding</keyword>
<name>A0A917WSF2_9BACI</name>
<dbReference type="InterPro" id="IPR028978">
    <property type="entry name" value="Chorismate_lyase_/UTRA_dom_sf"/>
</dbReference>
<evidence type="ECO:0000256" key="2">
    <source>
        <dbReference type="ARBA" id="ARBA00023015"/>
    </source>
</evidence>
<evidence type="ECO:0000256" key="5">
    <source>
        <dbReference type="NCBIfam" id="TIGR02404"/>
    </source>
</evidence>
<dbReference type="InterPro" id="IPR050679">
    <property type="entry name" value="Bact_HTH_transcr_reg"/>
</dbReference>
<dbReference type="SMART" id="SM00866">
    <property type="entry name" value="UTRA"/>
    <property type="match status" value="1"/>
</dbReference>
<dbReference type="GO" id="GO:0045892">
    <property type="term" value="P:negative regulation of DNA-templated transcription"/>
    <property type="evidence" value="ECO:0007669"/>
    <property type="project" value="TreeGrafter"/>
</dbReference>
<dbReference type="Gene3D" id="3.40.1410.10">
    <property type="entry name" value="Chorismate lyase-like"/>
    <property type="match status" value="1"/>
</dbReference>
<dbReference type="SMART" id="SM00345">
    <property type="entry name" value="HTH_GNTR"/>
    <property type="match status" value="1"/>
</dbReference>
<dbReference type="Pfam" id="PF07702">
    <property type="entry name" value="UTRA"/>
    <property type="match status" value="1"/>
</dbReference>